<dbReference type="EMBL" id="CP036298">
    <property type="protein sequence ID" value="QDV22780.1"/>
    <property type="molecule type" value="Genomic_DNA"/>
</dbReference>
<gene>
    <name evidence="1" type="ORF">Q31a_10710</name>
</gene>
<name>A0A518G2J0_9BACT</name>
<accession>A0A518G2J0</accession>
<protein>
    <submittedName>
        <fullName evidence="1">Uncharacterized protein</fullName>
    </submittedName>
</protein>
<dbReference type="Proteomes" id="UP000318017">
    <property type="component" value="Chromosome"/>
</dbReference>
<evidence type="ECO:0000313" key="2">
    <source>
        <dbReference type="Proteomes" id="UP000318017"/>
    </source>
</evidence>
<sequence>MHSERDTPTPSAEALDVIEYQLTVAEKSLVIRALIGCLLTPPLLFLANTGILGSLVTIPV</sequence>
<dbReference type="AlphaFoldDB" id="A0A518G2J0"/>
<organism evidence="1 2">
    <name type="scientific">Aureliella helgolandensis</name>
    <dbReference type="NCBI Taxonomy" id="2527968"/>
    <lineage>
        <taxon>Bacteria</taxon>
        <taxon>Pseudomonadati</taxon>
        <taxon>Planctomycetota</taxon>
        <taxon>Planctomycetia</taxon>
        <taxon>Pirellulales</taxon>
        <taxon>Pirellulaceae</taxon>
        <taxon>Aureliella</taxon>
    </lineage>
</organism>
<keyword evidence="2" id="KW-1185">Reference proteome</keyword>
<proteinExistence type="predicted"/>
<evidence type="ECO:0000313" key="1">
    <source>
        <dbReference type="EMBL" id="QDV22780.1"/>
    </source>
</evidence>
<reference evidence="1 2" key="1">
    <citation type="submission" date="2019-02" db="EMBL/GenBank/DDBJ databases">
        <title>Deep-cultivation of Planctomycetes and their phenomic and genomic characterization uncovers novel biology.</title>
        <authorList>
            <person name="Wiegand S."/>
            <person name="Jogler M."/>
            <person name="Boedeker C."/>
            <person name="Pinto D."/>
            <person name="Vollmers J."/>
            <person name="Rivas-Marin E."/>
            <person name="Kohn T."/>
            <person name="Peeters S.H."/>
            <person name="Heuer A."/>
            <person name="Rast P."/>
            <person name="Oberbeckmann S."/>
            <person name="Bunk B."/>
            <person name="Jeske O."/>
            <person name="Meyerdierks A."/>
            <person name="Storesund J.E."/>
            <person name="Kallscheuer N."/>
            <person name="Luecker S."/>
            <person name="Lage O.M."/>
            <person name="Pohl T."/>
            <person name="Merkel B.J."/>
            <person name="Hornburger P."/>
            <person name="Mueller R.-W."/>
            <person name="Bruemmer F."/>
            <person name="Labrenz M."/>
            <person name="Spormann A.M."/>
            <person name="Op den Camp H."/>
            <person name="Overmann J."/>
            <person name="Amann R."/>
            <person name="Jetten M.S.M."/>
            <person name="Mascher T."/>
            <person name="Medema M.H."/>
            <person name="Devos D.P."/>
            <person name="Kaster A.-K."/>
            <person name="Ovreas L."/>
            <person name="Rohde M."/>
            <person name="Galperin M.Y."/>
            <person name="Jogler C."/>
        </authorList>
    </citation>
    <scope>NUCLEOTIDE SEQUENCE [LARGE SCALE GENOMIC DNA]</scope>
    <source>
        <strain evidence="1 2">Q31a</strain>
    </source>
</reference>
<dbReference type="KEGG" id="ahel:Q31a_10710"/>